<accession>A0A118JWR7</accession>
<evidence type="ECO:0000256" key="3">
    <source>
        <dbReference type="ARBA" id="ARBA00022553"/>
    </source>
</evidence>
<name>A0A118JWR7_CYNCS</name>
<dbReference type="PANTHER" id="PTHR47984:SF22">
    <property type="entry name" value="OS03G0125600 PROTEIN"/>
    <property type="match status" value="1"/>
</dbReference>
<keyword evidence="3" id="KW-0597">Phosphoprotein</keyword>
<evidence type="ECO:0000256" key="5">
    <source>
        <dbReference type="ARBA" id="ARBA00022692"/>
    </source>
</evidence>
<evidence type="ECO:0000256" key="6">
    <source>
        <dbReference type="ARBA" id="ARBA00022741"/>
    </source>
</evidence>
<dbReference type="Gramene" id="KVH95904">
    <property type="protein sequence ID" value="KVH95904"/>
    <property type="gene ID" value="Ccrd_002013"/>
</dbReference>
<dbReference type="EC" id="2.7.11.1" evidence="2"/>
<evidence type="ECO:0000256" key="7">
    <source>
        <dbReference type="ARBA" id="ARBA00022777"/>
    </source>
</evidence>
<evidence type="ECO:0000256" key="2">
    <source>
        <dbReference type="ARBA" id="ARBA00012513"/>
    </source>
</evidence>
<dbReference type="EMBL" id="LEKV01004372">
    <property type="protein sequence ID" value="KVH95904.1"/>
    <property type="molecule type" value="Genomic_DNA"/>
</dbReference>
<keyword evidence="12" id="KW-1185">Reference proteome</keyword>
<evidence type="ECO:0000313" key="11">
    <source>
        <dbReference type="EMBL" id="KVH95904.1"/>
    </source>
</evidence>
<protein>
    <recommendedName>
        <fullName evidence="2">non-specific serine/threonine protein kinase</fullName>
        <ecNumber evidence="2">2.7.11.1</ecNumber>
    </recommendedName>
</protein>
<gene>
    <name evidence="11" type="ORF">Ccrd_002013</name>
</gene>
<keyword evidence="7" id="KW-0418">Kinase</keyword>
<evidence type="ECO:0000256" key="4">
    <source>
        <dbReference type="ARBA" id="ARBA00022679"/>
    </source>
</evidence>
<evidence type="ECO:0000256" key="9">
    <source>
        <dbReference type="ARBA" id="ARBA00022989"/>
    </source>
</evidence>
<keyword evidence="10" id="KW-0472">Membrane</keyword>
<dbReference type="GO" id="GO:0005524">
    <property type="term" value="F:ATP binding"/>
    <property type="evidence" value="ECO:0007669"/>
    <property type="project" value="UniProtKB-KW"/>
</dbReference>
<evidence type="ECO:0000256" key="10">
    <source>
        <dbReference type="ARBA" id="ARBA00023136"/>
    </source>
</evidence>
<evidence type="ECO:0000256" key="8">
    <source>
        <dbReference type="ARBA" id="ARBA00022840"/>
    </source>
</evidence>
<keyword evidence="9" id="KW-1133">Transmembrane helix</keyword>
<evidence type="ECO:0000256" key="1">
    <source>
        <dbReference type="ARBA" id="ARBA00004167"/>
    </source>
</evidence>
<keyword evidence="4" id="KW-0808">Transferase</keyword>
<dbReference type="PANTHER" id="PTHR47984">
    <property type="entry name" value="OS01G0323000 PROTEIN"/>
    <property type="match status" value="1"/>
</dbReference>
<dbReference type="Proteomes" id="UP000243975">
    <property type="component" value="Unassembled WGS sequence"/>
</dbReference>
<proteinExistence type="predicted"/>
<dbReference type="GO" id="GO:0004674">
    <property type="term" value="F:protein serine/threonine kinase activity"/>
    <property type="evidence" value="ECO:0007669"/>
    <property type="project" value="UniProtKB-EC"/>
</dbReference>
<keyword evidence="8" id="KW-0067">ATP-binding</keyword>
<comment type="subcellular location">
    <subcellularLocation>
        <location evidence="1">Membrane</location>
        <topology evidence="1">Single-pass membrane protein</topology>
    </subcellularLocation>
</comment>
<keyword evidence="5" id="KW-0812">Transmembrane</keyword>
<organism evidence="11 12">
    <name type="scientific">Cynara cardunculus var. scolymus</name>
    <name type="common">Globe artichoke</name>
    <name type="synonym">Cynara scolymus</name>
    <dbReference type="NCBI Taxonomy" id="59895"/>
    <lineage>
        <taxon>Eukaryota</taxon>
        <taxon>Viridiplantae</taxon>
        <taxon>Streptophyta</taxon>
        <taxon>Embryophyta</taxon>
        <taxon>Tracheophyta</taxon>
        <taxon>Spermatophyta</taxon>
        <taxon>Magnoliopsida</taxon>
        <taxon>eudicotyledons</taxon>
        <taxon>Gunneridae</taxon>
        <taxon>Pentapetalae</taxon>
        <taxon>asterids</taxon>
        <taxon>campanulids</taxon>
        <taxon>Asterales</taxon>
        <taxon>Asteraceae</taxon>
        <taxon>Carduoideae</taxon>
        <taxon>Cardueae</taxon>
        <taxon>Carduinae</taxon>
        <taxon>Cynara</taxon>
    </lineage>
</organism>
<dbReference type="STRING" id="59895.A0A118JWR7"/>
<keyword evidence="6" id="KW-0547">Nucleotide-binding</keyword>
<sequence>MAVQGDASMAVEVDIQEIVHHESSTIVDHRPPLPKIQIDIGKLEHLVVFSNRQSSSESRDTSIEIASYGGVPSLLGVLHLEWDWLYTLRELGAATNGLSVENVIEEGGYGIVYSGVLGDEWVVGESGR</sequence>
<reference evidence="11 12" key="1">
    <citation type="journal article" date="2016" name="Sci. Rep.">
        <title>The genome sequence of the outbreeding globe artichoke constructed de novo incorporating a phase-aware low-pass sequencing strategy of F1 progeny.</title>
        <authorList>
            <person name="Scaglione D."/>
            <person name="Reyes-Chin-Wo S."/>
            <person name="Acquadro A."/>
            <person name="Froenicke L."/>
            <person name="Portis E."/>
            <person name="Beitel C."/>
            <person name="Tirone M."/>
            <person name="Mauro R."/>
            <person name="Lo Monaco A."/>
            <person name="Mauromicale G."/>
            <person name="Faccioli P."/>
            <person name="Cattivelli L."/>
            <person name="Rieseberg L."/>
            <person name="Michelmore R."/>
            <person name="Lanteri S."/>
        </authorList>
    </citation>
    <scope>NUCLEOTIDE SEQUENCE [LARGE SCALE GENOMIC DNA]</scope>
    <source>
        <strain evidence="11">2C</strain>
    </source>
</reference>
<dbReference type="Gene3D" id="3.30.200.20">
    <property type="entry name" value="Phosphorylase Kinase, domain 1"/>
    <property type="match status" value="1"/>
</dbReference>
<comment type="caution">
    <text evidence="11">The sequence shown here is derived from an EMBL/GenBank/DDBJ whole genome shotgun (WGS) entry which is preliminary data.</text>
</comment>
<dbReference type="AlphaFoldDB" id="A0A118JWR7"/>
<evidence type="ECO:0000313" key="12">
    <source>
        <dbReference type="Proteomes" id="UP000243975"/>
    </source>
</evidence>
<dbReference type="InterPro" id="IPR052232">
    <property type="entry name" value="RLK_Ser/Thr-Kinase"/>
</dbReference>
<dbReference type="GO" id="GO:0016020">
    <property type="term" value="C:membrane"/>
    <property type="evidence" value="ECO:0007669"/>
    <property type="project" value="UniProtKB-SubCell"/>
</dbReference>